<dbReference type="Pfam" id="PF14278">
    <property type="entry name" value="TetR_C_8"/>
    <property type="match status" value="1"/>
</dbReference>
<dbReference type="PRINTS" id="PR00455">
    <property type="entry name" value="HTHTETR"/>
</dbReference>
<dbReference type="PANTHER" id="PTHR43479:SF7">
    <property type="entry name" value="TETR-FAMILY TRANSCRIPTIONAL REGULATOR"/>
    <property type="match status" value="1"/>
</dbReference>
<comment type="caution">
    <text evidence="4">The sequence shown here is derived from an EMBL/GenBank/DDBJ whole genome shotgun (WGS) entry which is preliminary data.</text>
</comment>
<dbReference type="PROSITE" id="PS50977">
    <property type="entry name" value="HTH_TETR_2"/>
    <property type="match status" value="1"/>
</dbReference>
<sequence length="205" mass="23993">MLSFLLRNEQRMLDVFRKEGKSMDRRIVRSRQMIMQAFIGLLGEQEFERVTIQGIADRANVNRGTIYLHFTDKYDLLEQSVETYLMMLADSCMPEDGPTNELSRDLLIRAFTYLKKHAEIYGVLITNKGIPTFRHRMTQMIEANITLVVNQMKLETGIHKDVLAQFLSVSITGLIEWWVVQSMPYTPEEMVEQMARILEARLQLW</sequence>
<dbReference type="InterPro" id="IPR009057">
    <property type="entry name" value="Homeodomain-like_sf"/>
</dbReference>
<dbReference type="InterPro" id="IPR039532">
    <property type="entry name" value="TetR_C_Firmicutes"/>
</dbReference>
<dbReference type="InterPro" id="IPR001647">
    <property type="entry name" value="HTH_TetR"/>
</dbReference>
<reference evidence="4 5" key="1">
    <citation type="journal article" date="2010" name="BMC Genomics">
        <title>Genome sequence of the pattern forming Paenibacillus vortex bacterium reveals potential for thriving in complex environments.</title>
        <authorList>
            <person name="Sirota-Madi A."/>
            <person name="Olender T."/>
            <person name="Helman Y."/>
            <person name="Ingham C."/>
            <person name="Brainis I."/>
            <person name="Roth D."/>
            <person name="Hagi E."/>
            <person name="Brodsky L."/>
            <person name="Leshkowitz D."/>
            <person name="Galatenko V."/>
            <person name="Nikolaev V."/>
            <person name="Mugasimangalam R.C."/>
            <person name="Bransburg-Zabary S."/>
            <person name="Gutnick D.L."/>
            <person name="Lancet D."/>
            <person name="Ben-Jacob E."/>
        </authorList>
    </citation>
    <scope>NUCLEOTIDE SEQUENCE [LARGE SCALE GENOMIC DNA]</scope>
    <source>
        <strain evidence="4 5">V453</strain>
    </source>
</reference>
<name>A0A2R9ST04_9BACL</name>
<dbReference type="GO" id="GO:0003677">
    <property type="term" value="F:DNA binding"/>
    <property type="evidence" value="ECO:0007669"/>
    <property type="project" value="UniProtKB-UniRule"/>
</dbReference>
<evidence type="ECO:0000313" key="4">
    <source>
        <dbReference type="EMBL" id="EFU40472.1"/>
    </source>
</evidence>
<dbReference type="EMBL" id="ADHJ01000034">
    <property type="protein sequence ID" value="EFU40472.1"/>
    <property type="molecule type" value="Genomic_DNA"/>
</dbReference>
<dbReference type="AlphaFoldDB" id="A0A2R9ST04"/>
<gene>
    <name evidence="4" type="ORF">PVOR_19369</name>
</gene>
<evidence type="ECO:0000256" key="1">
    <source>
        <dbReference type="ARBA" id="ARBA00023125"/>
    </source>
</evidence>
<feature type="domain" description="HTH tetR-type" evidence="3">
    <location>
        <begin position="28"/>
        <end position="88"/>
    </location>
</feature>
<organism evidence="4 5">
    <name type="scientific">Paenibacillus vortex V453</name>
    <dbReference type="NCBI Taxonomy" id="715225"/>
    <lineage>
        <taxon>Bacteria</taxon>
        <taxon>Bacillati</taxon>
        <taxon>Bacillota</taxon>
        <taxon>Bacilli</taxon>
        <taxon>Bacillales</taxon>
        <taxon>Paenibacillaceae</taxon>
        <taxon>Paenibacillus</taxon>
    </lineage>
</organism>
<protein>
    <submittedName>
        <fullName evidence="4">Probable transcriptional regulator</fullName>
    </submittedName>
</protein>
<accession>A0A2R9ST04</accession>
<feature type="DNA-binding region" description="H-T-H motif" evidence="2">
    <location>
        <begin position="51"/>
        <end position="70"/>
    </location>
</feature>
<evidence type="ECO:0000313" key="5">
    <source>
        <dbReference type="Proteomes" id="UP000003094"/>
    </source>
</evidence>
<keyword evidence="1 2" id="KW-0238">DNA-binding</keyword>
<dbReference type="PANTHER" id="PTHR43479">
    <property type="entry name" value="ACREF/ENVCD OPERON REPRESSOR-RELATED"/>
    <property type="match status" value="1"/>
</dbReference>
<dbReference type="Gene3D" id="1.10.357.10">
    <property type="entry name" value="Tetracycline Repressor, domain 2"/>
    <property type="match status" value="1"/>
</dbReference>
<proteinExistence type="predicted"/>
<dbReference type="SUPFAM" id="SSF46689">
    <property type="entry name" value="Homeodomain-like"/>
    <property type="match status" value="1"/>
</dbReference>
<evidence type="ECO:0000256" key="2">
    <source>
        <dbReference type="PROSITE-ProRule" id="PRU00335"/>
    </source>
</evidence>
<dbReference type="Proteomes" id="UP000003094">
    <property type="component" value="Unassembled WGS sequence"/>
</dbReference>
<dbReference type="InterPro" id="IPR050624">
    <property type="entry name" value="HTH-type_Tx_Regulator"/>
</dbReference>
<keyword evidence="5" id="KW-1185">Reference proteome</keyword>
<dbReference type="Pfam" id="PF00440">
    <property type="entry name" value="TetR_N"/>
    <property type="match status" value="1"/>
</dbReference>
<evidence type="ECO:0000259" key="3">
    <source>
        <dbReference type="PROSITE" id="PS50977"/>
    </source>
</evidence>
<dbReference type="KEGG" id="pvo:PVOR_19369"/>